<keyword evidence="2" id="KW-0121">Carboxypeptidase</keyword>
<evidence type="ECO:0000313" key="3">
    <source>
        <dbReference type="Proteomes" id="UP000281985"/>
    </source>
</evidence>
<dbReference type="SUPFAM" id="SSF49464">
    <property type="entry name" value="Carboxypeptidase regulatory domain-like"/>
    <property type="match status" value="1"/>
</dbReference>
<organism evidence="2 3">
    <name type="scientific">Dokdonia sinensis</name>
    <dbReference type="NCBI Taxonomy" id="2479847"/>
    <lineage>
        <taxon>Bacteria</taxon>
        <taxon>Pseudomonadati</taxon>
        <taxon>Bacteroidota</taxon>
        <taxon>Flavobacteriia</taxon>
        <taxon>Flavobacteriales</taxon>
        <taxon>Flavobacteriaceae</taxon>
        <taxon>Dokdonia</taxon>
    </lineage>
</organism>
<keyword evidence="3" id="KW-1185">Reference proteome</keyword>
<dbReference type="Proteomes" id="UP000281985">
    <property type="component" value="Unassembled WGS sequence"/>
</dbReference>
<proteinExistence type="predicted"/>
<dbReference type="InterPro" id="IPR008969">
    <property type="entry name" value="CarboxyPept-like_regulatory"/>
</dbReference>
<reference evidence="2 3" key="1">
    <citation type="submission" date="2018-10" db="EMBL/GenBank/DDBJ databases">
        <title>Dokdonia luteus sp. nov., isolated from sea water.</title>
        <authorList>
            <person name="Zhou L.Y."/>
            <person name="Du Z.J."/>
        </authorList>
    </citation>
    <scope>NUCLEOTIDE SEQUENCE [LARGE SCALE GENOMIC DNA]</scope>
    <source>
        <strain evidence="2 3">SH27</strain>
    </source>
</reference>
<dbReference type="EMBL" id="REFV01000004">
    <property type="protein sequence ID" value="RMB60938.1"/>
    <property type="molecule type" value="Genomic_DNA"/>
</dbReference>
<feature type="chain" id="PRO_5018335689" evidence="1">
    <location>
        <begin position="19"/>
        <end position="262"/>
    </location>
</feature>
<evidence type="ECO:0000313" key="2">
    <source>
        <dbReference type="EMBL" id="RMB60938.1"/>
    </source>
</evidence>
<dbReference type="AlphaFoldDB" id="A0A3M0G938"/>
<dbReference type="Pfam" id="PF13715">
    <property type="entry name" value="CarbopepD_reg_2"/>
    <property type="match status" value="1"/>
</dbReference>
<dbReference type="OrthoDB" id="1467339at2"/>
<protein>
    <submittedName>
        <fullName evidence="2">Carboxypeptidase-like regulatory domain-containing protein</fullName>
    </submittedName>
</protein>
<keyword evidence="2" id="KW-0645">Protease</keyword>
<keyword evidence="1" id="KW-0732">Signal</keyword>
<evidence type="ECO:0000256" key="1">
    <source>
        <dbReference type="SAM" id="SignalP"/>
    </source>
</evidence>
<gene>
    <name evidence="2" type="ORF">EAX61_05500</name>
</gene>
<dbReference type="GO" id="GO:0004180">
    <property type="term" value="F:carboxypeptidase activity"/>
    <property type="evidence" value="ECO:0007669"/>
    <property type="project" value="UniProtKB-KW"/>
</dbReference>
<comment type="caution">
    <text evidence="2">The sequence shown here is derived from an EMBL/GenBank/DDBJ whole genome shotgun (WGS) entry which is preliminary data.</text>
</comment>
<name>A0A3M0G938_9FLAO</name>
<keyword evidence="2" id="KW-0378">Hydrolase</keyword>
<accession>A0A3M0G938</accession>
<dbReference type="RefSeq" id="WP_121916673.1">
    <property type="nucleotide sequence ID" value="NZ_REFV01000004.1"/>
</dbReference>
<sequence>MKENLLLLFLFIGFTVSAQDTPTEEVSLESGIINGTVLSAADDQPLQNVNIVNLNNVKGAITNLEGYFEIPAKVDDTLYFSYLGHKSLQVRVSADWVRFGDVKIKMNEIGITLEEITVQEIQLTGYLEIDAKKIPIYNNSRYRIAGLNSGYEGGSSEPGAISRALGAIFNPADFLYNIFGKKPKEMRKLRKMKEDDKVRNLLEKKYDRETLVALLQIDRNDIDAILLNCNYSDNFIVTANDLQILDAMSECYEEYQVLQQRD</sequence>
<feature type="signal peptide" evidence="1">
    <location>
        <begin position="1"/>
        <end position="18"/>
    </location>
</feature>